<gene>
    <name evidence="1" type="ORF">GHK86_05990</name>
</gene>
<evidence type="ECO:0000313" key="2">
    <source>
        <dbReference type="Proteomes" id="UP000437736"/>
    </source>
</evidence>
<comment type="caution">
    <text evidence="1">The sequence shown here is derived from an EMBL/GenBank/DDBJ whole genome shotgun (WGS) entry which is preliminary data.</text>
</comment>
<accession>A0ABW9QV67</accession>
<reference evidence="1 2" key="1">
    <citation type="submission" date="2019-11" db="EMBL/GenBank/DDBJ databases">
        <title>Acidiferrimicrobium australis gen. nov., sp. nov., an acidophilic and obligately heterotrophic, member of the Actinobacteria that catalyses dissimilatory oxido- reduction of iron isolated from metal-rich acidic water in Chile.</title>
        <authorList>
            <person name="Gonzalez D."/>
            <person name="Huber K."/>
            <person name="Hedrich S."/>
            <person name="Rojas-Villalobos C."/>
            <person name="Quatrini R."/>
            <person name="Dinamarca M.A."/>
            <person name="Schwarz A."/>
            <person name="Canales C."/>
            <person name="Nancucheo I."/>
        </authorList>
    </citation>
    <scope>NUCLEOTIDE SEQUENCE [LARGE SCALE GENOMIC DNA]</scope>
    <source>
        <strain evidence="1 2">USS-CCA1</strain>
    </source>
</reference>
<dbReference type="Proteomes" id="UP000437736">
    <property type="component" value="Unassembled WGS sequence"/>
</dbReference>
<sequence>MSVPLEVSIGCAAIGGSSVLAGAVVSTRVAVLFGGFLPRFVVLAGLAEAGPRP</sequence>
<organism evidence="1 2">
    <name type="scientific">Acidiferrimicrobium australe</name>
    <dbReference type="NCBI Taxonomy" id="2664430"/>
    <lineage>
        <taxon>Bacteria</taxon>
        <taxon>Bacillati</taxon>
        <taxon>Actinomycetota</taxon>
        <taxon>Acidimicrobiia</taxon>
        <taxon>Acidimicrobiales</taxon>
        <taxon>Acidimicrobiaceae</taxon>
        <taxon>Acidiferrimicrobium</taxon>
    </lineage>
</organism>
<protein>
    <submittedName>
        <fullName evidence="1">Uncharacterized protein</fullName>
    </submittedName>
</protein>
<proteinExistence type="predicted"/>
<dbReference type="EMBL" id="WJHE01000261">
    <property type="protein sequence ID" value="MST32273.1"/>
    <property type="molecule type" value="Genomic_DNA"/>
</dbReference>
<evidence type="ECO:0000313" key="1">
    <source>
        <dbReference type="EMBL" id="MST32273.1"/>
    </source>
</evidence>
<keyword evidence="2" id="KW-1185">Reference proteome</keyword>
<name>A0ABW9QV67_9ACTN</name>